<evidence type="ECO:0000256" key="6">
    <source>
        <dbReference type="SAM" id="SignalP"/>
    </source>
</evidence>
<dbReference type="AlphaFoldDB" id="A0AAN8KMB7"/>
<dbReference type="GO" id="GO:0016740">
    <property type="term" value="F:transferase activity"/>
    <property type="evidence" value="ECO:0007669"/>
    <property type="project" value="UniProtKB-KW"/>
</dbReference>
<keyword evidence="8" id="KW-1185">Reference proteome</keyword>
<dbReference type="EMBL" id="JAZGQO010000001">
    <property type="protein sequence ID" value="KAK6195423.1"/>
    <property type="molecule type" value="Genomic_DNA"/>
</dbReference>
<organism evidence="7 8">
    <name type="scientific">Patella caerulea</name>
    <name type="common">Rayed Mediterranean limpet</name>
    <dbReference type="NCBI Taxonomy" id="87958"/>
    <lineage>
        <taxon>Eukaryota</taxon>
        <taxon>Metazoa</taxon>
        <taxon>Spiralia</taxon>
        <taxon>Lophotrochozoa</taxon>
        <taxon>Mollusca</taxon>
        <taxon>Gastropoda</taxon>
        <taxon>Patellogastropoda</taxon>
        <taxon>Patelloidea</taxon>
        <taxon>Patellidae</taxon>
        <taxon>Patella</taxon>
    </lineage>
</organism>
<keyword evidence="3" id="KW-0378">Hydrolase</keyword>
<dbReference type="Proteomes" id="UP001347796">
    <property type="component" value="Unassembled WGS sequence"/>
</dbReference>
<proteinExistence type="inferred from homology"/>
<evidence type="ECO:0000256" key="3">
    <source>
        <dbReference type="ARBA" id="ARBA00022801"/>
    </source>
</evidence>
<evidence type="ECO:0000256" key="2">
    <source>
        <dbReference type="ARBA" id="ARBA00022679"/>
    </source>
</evidence>
<dbReference type="InterPro" id="IPR003193">
    <property type="entry name" value="ADP-ribosyl_cyclase"/>
</dbReference>
<dbReference type="GO" id="GO:0016849">
    <property type="term" value="F:phosphorus-oxygen lyase activity"/>
    <property type="evidence" value="ECO:0007669"/>
    <property type="project" value="TreeGrafter"/>
</dbReference>
<name>A0AAN8KMB7_PATCE</name>
<evidence type="ECO:0000256" key="4">
    <source>
        <dbReference type="ARBA" id="ARBA00023027"/>
    </source>
</evidence>
<keyword evidence="4" id="KW-0520">NAD</keyword>
<dbReference type="SUPFAM" id="SSF52309">
    <property type="entry name" value="N-(deoxy)ribosyltransferase-like"/>
    <property type="match status" value="1"/>
</dbReference>
<dbReference type="PANTHER" id="PTHR10912:SF7">
    <property type="entry name" value="ADP-RIBOSYL CYCLASE_CYCLIC ADP-RIBOSE HYDROLASE"/>
    <property type="match status" value="1"/>
</dbReference>
<evidence type="ECO:0000256" key="5">
    <source>
        <dbReference type="ARBA" id="ARBA00023157"/>
    </source>
</evidence>
<evidence type="ECO:0000313" key="7">
    <source>
        <dbReference type="EMBL" id="KAK6195423.1"/>
    </source>
</evidence>
<accession>A0AAN8KMB7</accession>
<feature type="chain" id="PRO_5042812284" description="ADP-ribosyl cyclase/cyclic ADP-ribose hydrolase" evidence="6">
    <location>
        <begin position="19"/>
        <end position="301"/>
    </location>
</feature>
<dbReference type="Gene3D" id="1.20.82.10">
    <property type="entry name" value="ADP Ribosyl Cyclase, Chain A, domain 1"/>
    <property type="match status" value="1"/>
</dbReference>
<comment type="caution">
    <text evidence="7">The sequence shown here is derived from an EMBL/GenBank/DDBJ whole genome shotgun (WGS) entry which is preliminary data.</text>
</comment>
<sequence>MLFPVSFIFISHIYLSSAACYVGTTPHIRSLLFGRCLEYQTRVQPSIFCNQTRNCTLIADQFLESFRYQETCNVSSLRFKQYLELAHQDMAPDMTLFWENVYLAVKMYSNNGKRLMPISDTLYGYLLDDTFFCATTEAPGIIFNQTCPGFFDTKTCPQNAEYSFWIAASQKYAASAVGKVHIMLNSSLETPFVNDSFFATWELPNINPQTVTSAEILLVHYPGQSVRSKCSSTSITELKNKLQGKGIPTVCHDSPRRVQLVLCGDYPDTEECMSLVSSSSPRHITPSLIFFLYSLLLYYLF</sequence>
<evidence type="ECO:0000313" key="8">
    <source>
        <dbReference type="Proteomes" id="UP001347796"/>
    </source>
</evidence>
<gene>
    <name evidence="7" type="ORF">SNE40_000859</name>
</gene>
<evidence type="ECO:0000256" key="1">
    <source>
        <dbReference type="ARBA" id="ARBA00005406"/>
    </source>
</evidence>
<reference evidence="7 8" key="1">
    <citation type="submission" date="2024-01" db="EMBL/GenBank/DDBJ databases">
        <title>The genome of the rayed Mediterranean limpet Patella caerulea (Linnaeus, 1758).</title>
        <authorList>
            <person name="Anh-Thu Weber A."/>
            <person name="Halstead-Nussloch G."/>
        </authorList>
    </citation>
    <scope>NUCLEOTIDE SEQUENCE [LARGE SCALE GENOMIC DNA]</scope>
    <source>
        <strain evidence="7">AATW-2023a</strain>
        <tissue evidence="7">Whole specimen</tissue>
    </source>
</reference>
<protein>
    <recommendedName>
        <fullName evidence="9">ADP-ribosyl cyclase/cyclic ADP-ribose hydrolase</fullName>
    </recommendedName>
</protein>
<comment type="similarity">
    <text evidence="1">Belongs to the ADP-ribosyl cyclase family.</text>
</comment>
<keyword evidence="2" id="KW-0808">Transferase</keyword>
<dbReference type="Pfam" id="PF02267">
    <property type="entry name" value="Rib_hydrolayse"/>
    <property type="match status" value="1"/>
</dbReference>
<feature type="signal peptide" evidence="6">
    <location>
        <begin position="1"/>
        <end position="18"/>
    </location>
</feature>
<evidence type="ECO:0008006" key="9">
    <source>
        <dbReference type="Google" id="ProtNLM"/>
    </source>
</evidence>
<dbReference type="GO" id="GO:0005886">
    <property type="term" value="C:plasma membrane"/>
    <property type="evidence" value="ECO:0007669"/>
    <property type="project" value="TreeGrafter"/>
</dbReference>
<keyword evidence="6" id="KW-0732">Signal</keyword>
<keyword evidence="5" id="KW-1015">Disulfide bond</keyword>
<dbReference type="GO" id="GO:0061809">
    <property type="term" value="F:NAD+ nucleosidase activity, cyclic ADP-ribose generating"/>
    <property type="evidence" value="ECO:0007669"/>
    <property type="project" value="InterPro"/>
</dbReference>
<dbReference type="Gene3D" id="3.40.50.720">
    <property type="entry name" value="NAD(P)-binding Rossmann-like Domain"/>
    <property type="match status" value="1"/>
</dbReference>
<dbReference type="PANTHER" id="PTHR10912">
    <property type="entry name" value="ADP-RIBOSYL CYCLASE"/>
    <property type="match status" value="1"/>
</dbReference>